<accession>A0A1X7U3B2</accession>
<dbReference type="EnsemblMetazoa" id="Aqu2.1.22029_001">
    <property type="protein sequence ID" value="Aqu2.1.22029_001"/>
    <property type="gene ID" value="Aqu2.1.22029"/>
</dbReference>
<dbReference type="InParanoid" id="A0A1X7U3B2"/>
<evidence type="ECO:0000313" key="2">
    <source>
        <dbReference type="EnsemblMetazoa" id="Aqu2.1.22029_001"/>
    </source>
</evidence>
<dbReference type="AlphaFoldDB" id="A0A1X7U3B2"/>
<proteinExistence type="predicted"/>
<feature type="compositionally biased region" description="Polar residues" evidence="1">
    <location>
        <begin position="56"/>
        <end position="71"/>
    </location>
</feature>
<protein>
    <submittedName>
        <fullName evidence="2">Uncharacterized protein</fullName>
    </submittedName>
</protein>
<sequence>MRGDSGTSCRCGCPNPKTVACITGRVDPQRSQGSPNIPDKALPRDRPAIVQHKQRTGSSGTYGQIVSQSLDRAQGAAGSPNDYRYAGAPGVCLGEPKQKKGPRR</sequence>
<evidence type="ECO:0000256" key="1">
    <source>
        <dbReference type="SAM" id="MobiDB-lite"/>
    </source>
</evidence>
<feature type="region of interest" description="Disordered" evidence="1">
    <location>
        <begin position="24"/>
        <end position="104"/>
    </location>
</feature>
<reference evidence="2" key="1">
    <citation type="submission" date="2017-05" db="UniProtKB">
        <authorList>
            <consortium name="EnsemblMetazoa"/>
        </authorList>
    </citation>
    <scope>IDENTIFICATION</scope>
</reference>
<name>A0A1X7U3B2_AMPQE</name>
<organism evidence="2">
    <name type="scientific">Amphimedon queenslandica</name>
    <name type="common">Sponge</name>
    <dbReference type="NCBI Taxonomy" id="400682"/>
    <lineage>
        <taxon>Eukaryota</taxon>
        <taxon>Metazoa</taxon>
        <taxon>Porifera</taxon>
        <taxon>Demospongiae</taxon>
        <taxon>Heteroscleromorpha</taxon>
        <taxon>Haplosclerida</taxon>
        <taxon>Niphatidae</taxon>
        <taxon>Amphimedon</taxon>
    </lineage>
</organism>